<evidence type="ECO:0008006" key="3">
    <source>
        <dbReference type="Google" id="ProtNLM"/>
    </source>
</evidence>
<dbReference type="RefSeq" id="WP_190942048.1">
    <property type="nucleotide sequence ID" value="NZ_JACJSI010000033.1"/>
</dbReference>
<keyword evidence="2" id="KW-1185">Reference proteome</keyword>
<evidence type="ECO:0000313" key="2">
    <source>
        <dbReference type="Proteomes" id="UP000623440"/>
    </source>
</evidence>
<organism evidence="1 2">
    <name type="scientific">Nostoc flagelliforme FACHB-838</name>
    <dbReference type="NCBI Taxonomy" id="2692904"/>
    <lineage>
        <taxon>Bacteria</taxon>
        <taxon>Bacillati</taxon>
        <taxon>Cyanobacteriota</taxon>
        <taxon>Cyanophyceae</taxon>
        <taxon>Nostocales</taxon>
        <taxon>Nostocaceae</taxon>
        <taxon>Nostoc</taxon>
    </lineage>
</organism>
<comment type="caution">
    <text evidence="1">The sequence shown here is derived from an EMBL/GenBank/DDBJ whole genome shotgun (WGS) entry which is preliminary data.</text>
</comment>
<evidence type="ECO:0000313" key="1">
    <source>
        <dbReference type="EMBL" id="MBD2531352.1"/>
    </source>
</evidence>
<name>A0ABR8DPG7_9NOSO</name>
<dbReference type="EMBL" id="JACJSI010000033">
    <property type="protein sequence ID" value="MBD2531352.1"/>
    <property type="molecule type" value="Genomic_DNA"/>
</dbReference>
<proteinExistence type="predicted"/>
<sequence length="62" mass="7020">MAWRKSDTLSGLRQRTTPKFGRNCDRLCKGYRKSAIAPHLSLLQGAIACMKVIKKRSHPHLS</sequence>
<dbReference type="Proteomes" id="UP000623440">
    <property type="component" value="Unassembled WGS sequence"/>
</dbReference>
<reference evidence="1 2" key="1">
    <citation type="journal article" date="2020" name="ISME J.">
        <title>Comparative genomics reveals insights into cyanobacterial evolution and habitat adaptation.</title>
        <authorList>
            <person name="Chen M.Y."/>
            <person name="Teng W.K."/>
            <person name="Zhao L."/>
            <person name="Hu C.X."/>
            <person name="Zhou Y.K."/>
            <person name="Han B.P."/>
            <person name="Song L.R."/>
            <person name="Shu W.S."/>
        </authorList>
    </citation>
    <scope>NUCLEOTIDE SEQUENCE [LARGE SCALE GENOMIC DNA]</scope>
    <source>
        <strain evidence="1 2">FACHB-838</strain>
    </source>
</reference>
<gene>
    <name evidence="1" type="ORF">H6G97_17870</name>
</gene>
<protein>
    <recommendedName>
        <fullName evidence="3">Transposase</fullName>
    </recommendedName>
</protein>
<accession>A0ABR8DPG7</accession>